<keyword evidence="3 7" id="KW-1133">Transmembrane helix</keyword>
<keyword evidence="2 7" id="KW-0812">Transmembrane</keyword>
<gene>
    <name evidence="9" type="ORF">B0T22DRAFT_459023</name>
</gene>
<dbReference type="InterPro" id="IPR052337">
    <property type="entry name" value="SAT4-like"/>
</dbReference>
<evidence type="ECO:0000256" key="6">
    <source>
        <dbReference type="SAM" id="MobiDB-lite"/>
    </source>
</evidence>
<reference evidence="9" key="2">
    <citation type="submission" date="2023-06" db="EMBL/GenBank/DDBJ databases">
        <authorList>
            <consortium name="Lawrence Berkeley National Laboratory"/>
            <person name="Haridas S."/>
            <person name="Hensen N."/>
            <person name="Bonometti L."/>
            <person name="Westerberg I."/>
            <person name="Brannstrom I.O."/>
            <person name="Guillou S."/>
            <person name="Cros-Aarteil S."/>
            <person name="Calhoun S."/>
            <person name="Kuo A."/>
            <person name="Mondo S."/>
            <person name="Pangilinan J."/>
            <person name="Riley R."/>
            <person name="Labutti K."/>
            <person name="Andreopoulos B."/>
            <person name="Lipzen A."/>
            <person name="Chen C."/>
            <person name="Yanf M."/>
            <person name="Daum C."/>
            <person name="Ng V."/>
            <person name="Clum A."/>
            <person name="Steindorff A."/>
            <person name="Ohm R."/>
            <person name="Martin F."/>
            <person name="Silar P."/>
            <person name="Natvig D."/>
            <person name="Lalanne C."/>
            <person name="Gautier V."/>
            <person name="Ament-Velasquez S.L."/>
            <person name="Kruys A."/>
            <person name="Hutchinson M.I."/>
            <person name="Powell A.J."/>
            <person name="Barry K."/>
            <person name="Miller A.N."/>
            <person name="Grigoriev I.V."/>
            <person name="Debuchy R."/>
            <person name="Gladieux P."/>
            <person name="Thoren M.H."/>
            <person name="Johannesson H."/>
        </authorList>
    </citation>
    <scope>NUCLEOTIDE SEQUENCE</scope>
    <source>
        <strain evidence="9">CBS 314.62</strain>
    </source>
</reference>
<feature type="region of interest" description="Disordered" evidence="6">
    <location>
        <begin position="131"/>
        <end position="187"/>
    </location>
</feature>
<comment type="similarity">
    <text evidence="5">Belongs to the SAT4 family.</text>
</comment>
<keyword evidence="4 7" id="KW-0472">Membrane</keyword>
<dbReference type="GO" id="GO:0016020">
    <property type="term" value="C:membrane"/>
    <property type="evidence" value="ECO:0007669"/>
    <property type="project" value="UniProtKB-SubCell"/>
</dbReference>
<evidence type="ECO:0000256" key="4">
    <source>
        <dbReference type="ARBA" id="ARBA00023136"/>
    </source>
</evidence>
<feature type="transmembrane region" description="Helical" evidence="7">
    <location>
        <begin position="6"/>
        <end position="29"/>
    </location>
</feature>
<evidence type="ECO:0000313" key="10">
    <source>
        <dbReference type="Proteomes" id="UP001270362"/>
    </source>
</evidence>
<feature type="domain" description="Rhodopsin" evidence="8">
    <location>
        <begin position="14"/>
        <end position="104"/>
    </location>
</feature>
<proteinExistence type="inferred from homology"/>
<comment type="caution">
    <text evidence="9">The sequence shown here is derived from an EMBL/GenBank/DDBJ whole genome shotgun (WGS) entry which is preliminary data.</text>
</comment>
<dbReference type="PANTHER" id="PTHR33048:SF93">
    <property type="entry name" value="INTEGRAL MEMBRANE PROTEIN"/>
    <property type="match status" value="1"/>
</dbReference>
<dbReference type="EMBL" id="JAULSO010000002">
    <property type="protein sequence ID" value="KAK3688244.1"/>
    <property type="molecule type" value="Genomic_DNA"/>
</dbReference>
<feature type="transmembrane region" description="Helical" evidence="7">
    <location>
        <begin position="41"/>
        <end position="60"/>
    </location>
</feature>
<keyword evidence="10" id="KW-1185">Reference proteome</keyword>
<feature type="compositionally biased region" description="Low complexity" evidence="6">
    <location>
        <begin position="162"/>
        <end position="173"/>
    </location>
</feature>
<organism evidence="9 10">
    <name type="scientific">Podospora appendiculata</name>
    <dbReference type="NCBI Taxonomy" id="314037"/>
    <lineage>
        <taxon>Eukaryota</taxon>
        <taxon>Fungi</taxon>
        <taxon>Dikarya</taxon>
        <taxon>Ascomycota</taxon>
        <taxon>Pezizomycotina</taxon>
        <taxon>Sordariomycetes</taxon>
        <taxon>Sordariomycetidae</taxon>
        <taxon>Sordariales</taxon>
        <taxon>Podosporaceae</taxon>
        <taxon>Podospora</taxon>
    </lineage>
</organism>
<comment type="subcellular location">
    <subcellularLocation>
        <location evidence="1">Membrane</location>
        <topology evidence="1">Multi-pass membrane protein</topology>
    </subcellularLocation>
</comment>
<dbReference type="Pfam" id="PF20684">
    <property type="entry name" value="Fung_rhodopsin"/>
    <property type="match status" value="1"/>
</dbReference>
<evidence type="ECO:0000313" key="9">
    <source>
        <dbReference type="EMBL" id="KAK3688244.1"/>
    </source>
</evidence>
<evidence type="ECO:0000256" key="7">
    <source>
        <dbReference type="SAM" id="Phobius"/>
    </source>
</evidence>
<reference evidence="9" key="1">
    <citation type="journal article" date="2023" name="Mol. Phylogenet. Evol.">
        <title>Genome-scale phylogeny and comparative genomics of the fungal order Sordariales.</title>
        <authorList>
            <person name="Hensen N."/>
            <person name="Bonometti L."/>
            <person name="Westerberg I."/>
            <person name="Brannstrom I.O."/>
            <person name="Guillou S."/>
            <person name="Cros-Aarteil S."/>
            <person name="Calhoun S."/>
            <person name="Haridas S."/>
            <person name="Kuo A."/>
            <person name="Mondo S."/>
            <person name="Pangilinan J."/>
            <person name="Riley R."/>
            <person name="LaButti K."/>
            <person name="Andreopoulos B."/>
            <person name="Lipzen A."/>
            <person name="Chen C."/>
            <person name="Yan M."/>
            <person name="Daum C."/>
            <person name="Ng V."/>
            <person name="Clum A."/>
            <person name="Steindorff A."/>
            <person name="Ohm R.A."/>
            <person name="Martin F."/>
            <person name="Silar P."/>
            <person name="Natvig D.O."/>
            <person name="Lalanne C."/>
            <person name="Gautier V."/>
            <person name="Ament-Velasquez S.L."/>
            <person name="Kruys A."/>
            <person name="Hutchinson M.I."/>
            <person name="Powell A.J."/>
            <person name="Barry K."/>
            <person name="Miller A.N."/>
            <person name="Grigoriev I.V."/>
            <person name="Debuchy R."/>
            <person name="Gladieux P."/>
            <person name="Hiltunen Thoren M."/>
            <person name="Johannesson H."/>
        </authorList>
    </citation>
    <scope>NUCLEOTIDE SEQUENCE</scope>
    <source>
        <strain evidence="9">CBS 314.62</strain>
    </source>
</reference>
<dbReference type="InterPro" id="IPR049326">
    <property type="entry name" value="Rhodopsin_dom_fungi"/>
</dbReference>
<evidence type="ECO:0000259" key="8">
    <source>
        <dbReference type="Pfam" id="PF20684"/>
    </source>
</evidence>
<dbReference type="Proteomes" id="UP001270362">
    <property type="component" value="Unassembled WGS sequence"/>
</dbReference>
<evidence type="ECO:0000256" key="2">
    <source>
        <dbReference type="ARBA" id="ARBA00022692"/>
    </source>
</evidence>
<evidence type="ECO:0000256" key="5">
    <source>
        <dbReference type="ARBA" id="ARBA00038359"/>
    </source>
</evidence>
<sequence length="187" mass="20739">MRVAQALGALLLALSLASGLFFALFPWCILWNLNMQRRDKIVIASSMSLGLLASVCAVMRTRITSIVTTDEFIYKRFPRALLGISEAAVELVCVTVPVCRPLYARYIDKLWARTVPDYRWQRASIQPPLALRTIGGTSRPGQPRDDPERGKLSLPVPPGWELAARSSSRDLSATQKPLTISRAMKKG</sequence>
<evidence type="ECO:0000256" key="1">
    <source>
        <dbReference type="ARBA" id="ARBA00004141"/>
    </source>
</evidence>
<name>A0AAE0X9N0_9PEZI</name>
<dbReference type="AlphaFoldDB" id="A0AAE0X9N0"/>
<evidence type="ECO:0000256" key="3">
    <source>
        <dbReference type="ARBA" id="ARBA00022989"/>
    </source>
</evidence>
<accession>A0AAE0X9N0</accession>
<protein>
    <recommendedName>
        <fullName evidence="8">Rhodopsin domain-containing protein</fullName>
    </recommendedName>
</protein>
<feature type="compositionally biased region" description="Basic and acidic residues" evidence="6">
    <location>
        <begin position="142"/>
        <end position="151"/>
    </location>
</feature>
<dbReference type="PANTHER" id="PTHR33048">
    <property type="entry name" value="PTH11-LIKE INTEGRAL MEMBRANE PROTEIN (AFU_ORTHOLOGUE AFUA_5G11245)"/>
    <property type="match status" value="1"/>
</dbReference>